<sequence>MTRYDGNAIAGTLEDIFGGDLTTAACVCGQCGQSGVVAEIAIYFGGPGIVARCPYCDHVLLVITRHSGMYCVDVTGFAQLSTPSALA</sequence>
<dbReference type="InterPro" id="IPR045423">
    <property type="entry name" value="DUF6510"/>
</dbReference>
<dbReference type="Pfam" id="PF20120">
    <property type="entry name" value="DUF6510"/>
    <property type="match status" value="1"/>
</dbReference>
<protein>
    <submittedName>
        <fullName evidence="1">Uncharacterized protein</fullName>
    </submittedName>
</protein>
<organism evidence="1 2">
    <name type="scientific">Kribbella rubisoli</name>
    <dbReference type="NCBI Taxonomy" id="3075929"/>
    <lineage>
        <taxon>Bacteria</taxon>
        <taxon>Bacillati</taxon>
        <taxon>Actinomycetota</taxon>
        <taxon>Actinomycetes</taxon>
        <taxon>Propionibacteriales</taxon>
        <taxon>Kribbellaceae</taxon>
        <taxon>Kribbella</taxon>
    </lineage>
</organism>
<reference evidence="1 2" key="1">
    <citation type="journal article" date="2015" name="Stand. Genomic Sci.">
        <title>Genomic Encyclopedia of Bacterial and Archaeal Type Strains, Phase III: the genomes of soil and plant-associated and newly described type strains.</title>
        <authorList>
            <person name="Whitman W.B."/>
            <person name="Woyke T."/>
            <person name="Klenk H.P."/>
            <person name="Zhou Y."/>
            <person name="Lilburn T.G."/>
            <person name="Beck B.J."/>
            <person name="De Vos P."/>
            <person name="Vandamme P."/>
            <person name="Eisen J.A."/>
            <person name="Garrity G."/>
            <person name="Hugenholtz P."/>
            <person name="Kyrpides N.C."/>
        </authorList>
    </citation>
    <scope>NUCLEOTIDE SEQUENCE [LARGE SCALE GENOMIC DNA]</scope>
    <source>
        <strain evidence="1 2">VKM Ac-2540</strain>
    </source>
</reference>
<comment type="caution">
    <text evidence="1">The sequence shown here is derived from an EMBL/GenBank/DDBJ whole genome shotgun (WGS) entry which is preliminary data.</text>
</comment>
<dbReference type="AlphaFoldDB" id="A0A4Q7VYS6"/>
<dbReference type="EMBL" id="SHKR01000018">
    <property type="protein sequence ID" value="RZU01880.1"/>
    <property type="molecule type" value="Genomic_DNA"/>
</dbReference>
<accession>A0A4Q7VYS6</accession>
<keyword evidence="2" id="KW-1185">Reference proteome</keyword>
<dbReference type="RefSeq" id="WP_198682157.1">
    <property type="nucleotide sequence ID" value="NZ_SHKR01000018.1"/>
</dbReference>
<proteinExistence type="predicted"/>
<evidence type="ECO:0000313" key="1">
    <source>
        <dbReference type="EMBL" id="RZU01880.1"/>
    </source>
</evidence>
<name>A0A4Q7VYS6_9ACTN</name>
<gene>
    <name evidence="1" type="ORF">EV645_7984</name>
</gene>
<dbReference type="Proteomes" id="UP000292027">
    <property type="component" value="Unassembled WGS sequence"/>
</dbReference>
<evidence type="ECO:0000313" key="2">
    <source>
        <dbReference type="Proteomes" id="UP000292027"/>
    </source>
</evidence>